<proteinExistence type="predicted"/>
<dbReference type="AlphaFoldDB" id="A0A915IDQ4"/>
<evidence type="ECO:0000313" key="1">
    <source>
        <dbReference type="Proteomes" id="UP000887565"/>
    </source>
</evidence>
<reference evidence="2" key="1">
    <citation type="submission" date="2022-11" db="UniProtKB">
        <authorList>
            <consortium name="WormBaseParasite"/>
        </authorList>
    </citation>
    <scope>IDENTIFICATION</scope>
</reference>
<dbReference type="WBParaSite" id="nRc.2.0.1.t11923-RA">
    <property type="protein sequence ID" value="nRc.2.0.1.t11923-RA"/>
    <property type="gene ID" value="nRc.2.0.1.g11923"/>
</dbReference>
<keyword evidence="1" id="KW-1185">Reference proteome</keyword>
<sequence length="118" mass="13181">MDRSTTSRDTRGVVKNVVIKEKQSFEQEVLVWVAFGPNSLSLAFIRKSAYAINAQRYLKECIKCKLIPYICANYAQGLCILPGLPRLPTLNSIPASIDNYGNEDCIEIKLVCTSLPEL</sequence>
<evidence type="ECO:0000313" key="2">
    <source>
        <dbReference type="WBParaSite" id="nRc.2.0.1.t11923-RA"/>
    </source>
</evidence>
<protein>
    <submittedName>
        <fullName evidence="2">Uncharacterized protein</fullName>
    </submittedName>
</protein>
<organism evidence="1 2">
    <name type="scientific">Romanomermis culicivorax</name>
    <name type="common">Nematode worm</name>
    <dbReference type="NCBI Taxonomy" id="13658"/>
    <lineage>
        <taxon>Eukaryota</taxon>
        <taxon>Metazoa</taxon>
        <taxon>Ecdysozoa</taxon>
        <taxon>Nematoda</taxon>
        <taxon>Enoplea</taxon>
        <taxon>Dorylaimia</taxon>
        <taxon>Mermithida</taxon>
        <taxon>Mermithoidea</taxon>
        <taxon>Mermithidae</taxon>
        <taxon>Romanomermis</taxon>
    </lineage>
</organism>
<dbReference type="Proteomes" id="UP000887565">
    <property type="component" value="Unplaced"/>
</dbReference>
<name>A0A915IDQ4_ROMCU</name>
<accession>A0A915IDQ4</accession>